<name>A0A5C3KJU4_COPMA</name>
<proteinExistence type="predicted"/>
<reference evidence="1 2" key="1">
    <citation type="journal article" date="2019" name="Nat. Ecol. Evol.">
        <title>Megaphylogeny resolves global patterns of mushroom evolution.</title>
        <authorList>
            <person name="Varga T."/>
            <person name="Krizsan K."/>
            <person name="Foldi C."/>
            <person name="Dima B."/>
            <person name="Sanchez-Garcia M."/>
            <person name="Sanchez-Ramirez S."/>
            <person name="Szollosi G.J."/>
            <person name="Szarkandi J.G."/>
            <person name="Papp V."/>
            <person name="Albert L."/>
            <person name="Andreopoulos W."/>
            <person name="Angelini C."/>
            <person name="Antonin V."/>
            <person name="Barry K.W."/>
            <person name="Bougher N.L."/>
            <person name="Buchanan P."/>
            <person name="Buyck B."/>
            <person name="Bense V."/>
            <person name="Catcheside P."/>
            <person name="Chovatia M."/>
            <person name="Cooper J."/>
            <person name="Damon W."/>
            <person name="Desjardin D."/>
            <person name="Finy P."/>
            <person name="Geml J."/>
            <person name="Haridas S."/>
            <person name="Hughes K."/>
            <person name="Justo A."/>
            <person name="Karasinski D."/>
            <person name="Kautmanova I."/>
            <person name="Kiss B."/>
            <person name="Kocsube S."/>
            <person name="Kotiranta H."/>
            <person name="LaButti K.M."/>
            <person name="Lechner B.E."/>
            <person name="Liimatainen K."/>
            <person name="Lipzen A."/>
            <person name="Lukacs Z."/>
            <person name="Mihaltcheva S."/>
            <person name="Morgado L.N."/>
            <person name="Niskanen T."/>
            <person name="Noordeloos M.E."/>
            <person name="Ohm R.A."/>
            <person name="Ortiz-Santana B."/>
            <person name="Ovrebo C."/>
            <person name="Racz N."/>
            <person name="Riley R."/>
            <person name="Savchenko A."/>
            <person name="Shiryaev A."/>
            <person name="Soop K."/>
            <person name="Spirin V."/>
            <person name="Szebenyi C."/>
            <person name="Tomsovsky M."/>
            <person name="Tulloss R.E."/>
            <person name="Uehling J."/>
            <person name="Grigoriev I.V."/>
            <person name="Vagvolgyi C."/>
            <person name="Papp T."/>
            <person name="Martin F.M."/>
            <person name="Miettinen O."/>
            <person name="Hibbett D.S."/>
            <person name="Nagy L.G."/>
        </authorList>
    </citation>
    <scope>NUCLEOTIDE SEQUENCE [LARGE SCALE GENOMIC DNA]</scope>
    <source>
        <strain evidence="1 2">CBS 121175</strain>
    </source>
</reference>
<protein>
    <submittedName>
        <fullName evidence="1">Uncharacterized protein</fullName>
    </submittedName>
</protein>
<accession>A0A5C3KJU4</accession>
<gene>
    <name evidence="1" type="ORF">FA15DRAFT_659264</name>
</gene>
<keyword evidence="2" id="KW-1185">Reference proteome</keyword>
<sequence length="183" mass="20803">MFSSFDNSQVDSNDPTVIGCIPCVNNKLICSIIFDWLSSVLEEFPDDGYPANFMLSFKHWVLAKPSIGLTYTNSCPEVHICEYSVRGISDELFDLDYLVTKVKHVLYRQVSIGHFHPAFNSCHMAMIKSCYYTKPVGRSNHIMYEEVEKKNLESLSSAVHHHGDQCGKEARRATIKLQPSYNS</sequence>
<evidence type="ECO:0000313" key="1">
    <source>
        <dbReference type="EMBL" id="TFK20197.1"/>
    </source>
</evidence>
<evidence type="ECO:0000313" key="2">
    <source>
        <dbReference type="Proteomes" id="UP000307440"/>
    </source>
</evidence>
<dbReference type="AlphaFoldDB" id="A0A5C3KJU4"/>
<organism evidence="1 2">
    <name type="scientific">Coprinopsis marcescibilis</name>
    <name type="common">Agaric fungus</name>
    <name type="synonym">Psathyrella marcescibilis</name>
    <dbReference type="NCBI Taxonomy" id="230819"/>
    <lineage>
        <taxon>Eukaryota</taxon>
        <taxon>Fungi</taxon>
        <taxon>Dikarya</taxon>
        <taxon>Basidiomycota</taxon>
        <taxon>Agaricomycotina</taxon>
        <taxon>Agaricomycetes</taxon>
        <taxon>Agaricomycetidae</taxon>
        <taxon>Agaricales</taxon>
        <taxon>Agaricineae</taxon>
        <taxon>Psathyrellaceae</taxon>
        <taxon>Coprinopsis</taxon>
    </lineage>
</organism>
<dbReference type="Proteomes" id="UP000307440">
    <property type="component" value="Unassembled WGS sequence"/>
</dbReference>
<dbReference type="EMBL" id="ML210308">
    <property type="protein sequence ID" value="TFK20197.1"/>
    <property type="molecule type" value="Genomic_DNA"/>
</dbReference>